<dbReference type="EMBL" id="BAABHS010000008">
    <property type="protein sequence ID" value="GAA4962057.1"/>
    <property type="molecule type" value="Genomic_DNA"/>
</dbReference>
<evidence type="ECO:0000313" key="2">
    <source>
        <dbReference type="Proteomes" id="UP001500466"/>
    </source>
</evidence>
<name>A0ABP9H4G5_9ACTN</name>
<gene>
    <name evidence="1" type="ORF">GCM10023205_27190</name>
</gene>
<comment type="caution">
    <text evidence="1">The sequence shown here is derived from an EMBL/GenBank/DDBJ whole genome shotgun (WGS) entry which is preliminary data.</text>
</comment>
<proteinExistence type="predicted"/>
<protein>
    <submittedName>
        <fullName evidence="1">Uncharacterized protein</fullName>
    </submittedName>
</protein>
<accession>A0ABP9H4G5</accession>
<evidence type="ECO:0000313" key="1">
    <source>
        <dbReference type="EMBL" id="GAA4962057.1"/>
    </source>
</evidence>
<dbReference type="Proteomes" id="UP001500466">
    <property type="component" value="Unassembled WGS sequence"/>
</dbReference>
<reference evidence="2" key="1">
    <citation type="journal article" date="2019" name="Int. J. Syst. Evol. Microbiol.">
        <title>The Global Catalogue of Microorganisms (GCM) 10K type strain sequencing project: providing services to taxonomists for standard genome sequencing and annotation.</title>
        <authorList>
            <consortium name="The Broad Institute Genomics Platform"/>
            <consortium name="The Broad Institute Genome Sequencing Center for Infectious Disease"/>
            <person name="Wu L."/>
            <person name="Ma J."/>
        </authorList>
    </citation>
    <scope>NUCLEOTIDE SEQUENCE [LARGE SCALE GENOMIC DNA]</scope>
    <source>
        <strain evidence="2">JCM 17986</strain>
    </source>
</reference>
<sequence>MIGGTAAAAGHKHSTCEYTDSCVQPGSHVHDSPPPVVRYGHARWQILTFCVGGLSNWRCVADSAMRPSPDPNIRAQIPACAGPTLPDLEVCS</sequence>
<keyword evidence="2" id="KW-1185">Reference proteome</keyword>
<organism evidence="1 2">
    <name type="scientific">Yinghuangia aomiensis</name>
    <dbReference type="NCBI Taxonomy" id="676205"/>
    <lineage>
        <taxon>Bacteria</taxon>
        <taxon>Bacillati</taxon>
        <taxon>Actinomycetota</taxon>
        <taxon>Actinomycetes</taxon>
        <taxon>Kitasatosporales</taxon>
        <taxon>Streptomycetaceae</taxon>
        <taxon>Yinghuangia</taxon>
    </lineage>
</organism>